<gene>
    <name evidence="2" type="ORF">DM01DRAFT_1333610</name>
</gene>
<organism evidence="2 3">
    <name type="scientific">Hesseltinella vesiculosa</name>
    <dbReference type="NCBI Taxonomy" id="101127"/>
    <lineage>
        <taxon>Eukaryota</taxon>
        <taxon>Fungi</taxon>
        <taxon>Fungi incertae sedis</taxon>
        <taxon>Mucoromycota</taxon>
        <taxon>Mucoromycotina</taxon>
        <taxon>Mucoromycetes</taxon>
        <taxon>Mucorales</taxon>
        <taxon>Cunninghamellaceae</taxon>
        <taxon>Hesseltinella</taxon>
    </lineage>
</organism>
<protein>
    <submittedName>
        <fullName evidence="2">Uncharacterized protein</fullName>
    </submittedName>
</protein>
<dbReference type="OrthoDB" id="2407359at2759"/>
<dbReference type="EMBL" id="MCGT01000006">
    <property type="protein sequence ID" value="ORX59020.1"/>
    <property type="molecule type" value="Genomic_DNA"/>
</dbReference>
<keyword evidence="3" id="KW-1185">Reference proteome</keyword>
<feature type="compositionally biased region" description="Polar residues" evidence="1">
    <location>
        <begin position="176"/>
        <end position="186"/>
    </location>
</feature>
<dbReference type="Proteomes" id="UP000242146">
    <property type="component" value="Unassembled WGS sequence"/>
</dbReference>
<proteinExistence type="predicted"/>
<evidence type="ECO:0000313" key="3">
    <source>
        <dbReference type="Proteomes" id="UP000242146"/>
    </source>
</evidence>
<comment type="caution">
    <text evidence="2">The sequence shown here is derived from an EMBL/GenBank/DDBJ whole genome shotgun (WGS) entry which is preliminary data.</text>
</comment>
<accession>A0A1X2GQN0</accession>
<feature type="region of interest" description="Disordered" evidence="1">
    <location>
        <begin position="166"/>
        <end position="186"/>
    </location>
</feature>
<reference evidence="2 3" key="1">
    <citation type="submission" date="2016-07" db="EMBL/GenBank/DDBJ databases">
        <title>Pervasive Adenine N6-methylation of Active Genes in Fungi.</title>
        <authorList>
            <consortium name="DOE Joint Genome Institute"/>
            <person name="Mondo S.J."/>
            <person name="Dannebaum R.O."/>
            <person name="Kuo R.C."/>
            <person name="Labutti K."/>
            <person name="Haridas S."/>
            <person name="Kuo A."/>
            <person name="Salamov A."/>
            <person name="Ahrendt S.R."/>
            <person name="Lipzen A."/>
            <person name="Sullivan W."/>
            <person name="Andreopoulos W.B."/>
            <person name="Clum A."/>
            <person name="Lindquist E."/>
            <person name="Daum C."/>
            <person name="Ramamoorthy G.K."/>
            <person name="Gryganskyi A."/>
            <person name="Culley D."/>
            <person name="Magnuson J.K."/>
            <person name="James T.Y."/>
            <person name="O'Malley M.A."/>
            <person name="Stajich J.E."/>
            <person name="Spatafora J.W."/>
            <person name="Visel A."/>
            <person name="Grigoriev I.V."/>
        </authorList>
    </citation>
    <scope>NUCLEOTIDE SEQUENCE [LARGE SCALE GENOMIC DNA]</scope>
    <source>
        <strain evidence="2 3">NRRL 3301</strain>
    </source>
</reference>
<dbReference type="AlphaFoldDB" id="A0A1X2GQN0"/>
<name>A0A1X2GQN0_9FUNG</name>
<evidence type="ECO:0000313" key="2">
    <source>
        <dbReference type="EMBL" id="ORX59020.1"/>
    </source>
</evidence>
<sequence length="186" mass="21102">MPFSYGYEMDTGTGVGHLVVPPLLSTKLTIASGNNTSKWVFVGTRKEILDWMREHSQVELENGLFKPTSFHTHTELVIDLQYYIDSEQSYMNYAKSFFVSDYDVERVRVEIRPRIESKDRITECLCRTVIKSGTKLGDIVDDLEAEWNAPAKSYYQQTVDVFTEAPPPTHVLSADPPSSIQVGTDQ</sequence>
<evidence type="ECO:0000256" key="1">
    <source>
        <dbReference type="SAM" id="MobiDB-lite"/>
    </source>
</evidence>